<dbReference type="EMBL" id="JAACAK010000036">
    <property type="protein sequence ID" value="NIR74400.1"/>
    <property type="molecule type" value="Genomic_DNA"/>
</dbReference>
<organism evidence="1 2">
    <name type="scientific">Candidatus Kutchimonas denitrificans</name>
    <dbReference type="NCBI Taxonomy" id="3056748"/>
    <lineage>
        <taxon>Bacteria</taxon>
        <taxon>Pseudomonadati</taxon>
        <taxon>Gemmatimonadota</taxon>
        <taxon>Gemmatimonadia</taxon>
        <taxon>Candidatus Palauibacterales</taxon>
        <taxon>Candidatus Palauibacteraceae</taxon>
        <taxon>Candidatus Kutchimonas</taxon>
    </lineage>
</organism>
<dbReference type="Proteomes" id="UP000702544">
    <property type="component" value="Unassembled WGS sequence"/>
</dbReference>
<dbReference type="AlphaFoldDB" id="A0AAE5CBG8"/>
<evidence type="ECO:0000313" key="1">
    <source>
        <dbReference type="EMBL" id="NIR74400.1"/>
    </source>
</evidence>
<accession>A0AAE5CBG8</accession>
<dbReference type="Gene3D" id="3.30.2130.10">
    <property type="entry name" value="VC0802-like"/>
    <property type="match status" value="1"/>
</dbReference>
<comment type="caution">
    <text evidence="1">The sequence shown here is derived from an EMBL/GenBank/DDBJ whole genome shotgun (WGS) entry which is preliminary data.</text>
</comment>
<reference evidence="1 2" key="1">
    <citation type="submission" date="2020-01" db="EMBL/GenBank/DDBJ databases">
        <title>Genomes assembled from Gulf of Kutch pelagic sediment metagenomes.</title>
        <authorList>
            <person name="Chandrashekar M."/>
            <person name="Mahajan M.S."/>
            <person name="Dave K.J."/>
            <person name="Vatsa P."/>
            <person name="Nathani N.M."/>
        </authorList>
    </citation>
    <scope>NUCLEOTIDE SEQUENCE [LARGE SCALE GENOMIC DNA]</scope>
    <source>
        <strain evidence="1">KS3-K002</strain>
    </source>
</reference>
<protein>
    <recommendedName>
        <fullName evidence="3">ACT domain-containing protein</fullName>
    </recommendedName>
</protein>
<sequence length="138" mass="15093">MADRVKKVNYCYVTVPNRAGQGANILGELREEGVGLLAYSGFPAGGGKAQLDMVPENMSALKRVARKNDWKLSKVKKGFLITGQNDLGAVHRHYEKLADAKINITAADAVSAGKNRYGMILWVKTKDYNKAARVLKAK</sequence>
<name>A0AAE5CBG8_9BACT</name>
<gene>
    <name evidence="1" type="ORF">GWO12_04710</name>
</gene>
<evidence type="ECO:0008006" key="3">
    <source>
        <dbReference type="Google" id="ProtNLM"/>
    </source>
</evidence>
<proteinExistence type="predicted"/>
<evidence type="ECO:0000313" key="2">
    <source>
        <dbReference type="Proteomes" id="UP000702544"/>
    </source>
</evidence>